<feature type="transmembrane region" description="Helical" evidence="1">
    <location>
        <begin position="40"/>
        <end position="60"/>
    </location>
</feature>
<evidence type="ECO:0000256" key="1">
    <source>
        <dbReference type="SAM" id="Phobius"/>
    </source>
</evidence>
<accession>A0ABS3Y2X3</accession>
<sequence>MAAALAPPTAAPRGTRSRSAGLRGALAAEWTKLVSLRSTWYLLLGAAVLTGVIASAAGVLTHDPAASPGDPAVIAELNGLGLVLAALAMLSVTGEYATGSVRTSLLCVPRRGRLLAAKTLLLSAVTFVAGLVCGLLAVVCGALTLEESTFDAATVCGQVFLVGTHAALLSVMTVGLAAVVRRSAGTVTALFGLLFLVPMALDVLPGGDVLVDLLPAGASEALALGGNGTYGRSVALLLLVGWALAAVAAGTAVLRRRDA</sequence>
<keyword evidence="1" id="KW-1133">Transmembrane helix</keyword>
<comment type="caution">
    <text evidence="2">The sequence shown here is derived from an EMBL/GenBank/DDBJ whole genome shotgun (WGS) entry which is preliminary data.</text>
</comment>
<feature type="transmembrane region" description="Helical" evidence="1">
    <location>
        <begin position="80"/>
        <end position="99"/>
    </location>
</feature>
<feature type="transmembrane region" description="Helical" evidence="1">
    <location>
        <begin position="120"/>
        <end position="145"/>
    </location>
</feature>
<keyword evidence="1" id="KW-0472">Membrane</keyword>
<feature type="transmembrane region" description="Helical" evidence="1">
    <location>
        <begin position="187"/>
        <end position="204"/>
    </location>
</feature>
<organism evidence="2 3">
    <name type="scientific">Streptomyces smyrnaeus</name>
    <dbReference type="NCBI Taxonomy" id="1387713"/>
    <lineage>
        <taxon>Bacteria</taxon>
        <taxon>Bacillati</taxon>
        <taxon>Actinomycetota</taxon>
        <taxon>Actinomycetes</taxon>
        <taxon>Kitasatosporales</taxon>
        <taxon>Streptomycetaceae</taxon>
        <taxon>Streptomyces</taxon>
    </lineage>
</organism>
<keyword evidence="1" id="KW-0812">Transmembrane</keyword>
<gene>
    <name evidence="2" type="ORF">JW613_27375</name>
</gene>
<name>A0ABS3Y2X3_9ACTN</name>
<evidence type="ECO:0000313" key="3">
    <source>
        <dbReference type="Proteomes" id="UP000721954"/>
    </source>
</evidence>
<reference evidence="2 3" key="1">
    <citation type="submission" date="2021-02" db="EMBL/GenBank/DDBJ databases">
        <title>Streptomyces spirodelae sp. nov., isolated from duckweed.</title>
        <authorList>
            <person name="Saimee Y."/>
            <person name="Duangmal K."/>
        </authorList>
    </citation>
    <scope>NUCLEOTIDE SEQUENCE [LARGE SCALE GENOMIC DNA]</scope>
    <source>
        <strain evidence="2 3">DSM 42105</strain>
    </source>
</reference>
<feature type="transmembrane region" description="Helical" evidence="1">
    <location>
        <begin position="234"/>
        <end position="254"/>
    </location>
</feature>
<keyword evidence="3" id="KW-1185">Reference proteome</keyword>
<dbReference type="Proteomes" id="UP000721954">
    <property type="component" value="Unassembled WGS sequence"/>
</dbReference>
<dbReference type="EMBL" id="JAFFZM010000019">
    <property type="protein sequence ID" value="MBO8201988.1"/>
    <property type="molecule type" value="Genomic_DNA"/>
</dbReference>
<proteinExistence type="predicted"/>
<evidence type="ECO:0000313" key="2">
    <source>
        <dbReference type="EMBL" id="MBO8201988.1"/>
    </source>
</evidence>
<protein>
    <submittedName>
        <fullName evidence="2">ABC transporter permease</fullName>
    </submittedName>
</protein>
<feature type="transmembrane region" description="Helical" evidence="1">
    <location>
        <begin position="157"/>
        <end position="180"/>
    </location>
</feature>